<feature type="domain" description="Siphovirus-type tail component C-terminal" evidence="2">
    <location>
        <begin position="235"/>
        <end position="318"/>
    </location>
</feature>
<reference evidence="3" key="1">
    <citation type="journal article" date="2021" name="Proc. Natl. Acad. Sci. U.S.A.">
        <title>A Catalog of Tens of Thousands of Viruses from Human Metagenomes Reveals Hidden Associations with Chronic Diseases.</title>
        <authorList>
            <person name="Tisza M.J."/>
            <person name="Buck C.B."/>
        </authorList>
    </citation>
    <scope>NUCLEOTIDE SEQUENCE</scope>
    <source>
        <strain evidence="3">CtN5F10</strain>
    </source>
</reference>
<dbReference type="Gene3D" id="2.60.120.860">
    <property type="match status" value="1"/>
</dbReference>
<sequence length="342" mass="37255">MESRKAFRVCGRCALAARRQQEQQRRDHRPKHPGCAPDPGGNRSGDCGLLGNCEVGNVKNFNNLSKLFRYVNDQGDSVTFDYAGGFLINKPTGDDTVTVNLSTAQGINQTGATVQSANVQPRPVNITGYLVGDAQAKGKGRLLSVIRPDIGGRLYADDLYLVVRPTATPTVEAKRWGAQFQFTLTAAYPYWCKDDTASVTLAGIKPLFKFPWNISREYAFGQLFETKWVNVPNRGQVPCPFTVTFRAKDAVTNPKITNAVTGKFLLINKALTAGERLVVRITHDRTTVESSVDGECRGALSLSSNLFSLNVGDNVLKPEAETGLPNLQVDIDFATEVVGVAL</sequence>
<evidence type="ECO:0000256" key="1">
    <source>
        <dbReference type="SAM" id="MobiDB-lite"/>
    </source>
</evidence>
<accession>A0A8S5UF08</accession>
<protein>
    <submittedName>
        <fullName evidence="3">Tail protein</fullName>
    </submittedName>
</protein>
<evidence type="ECO:0000259" key="2">
    <source>
        <dbReference type="Pfam" id="PF22768"/>
    </source>
</evidence>
<feature type="region of interest" description="Disordered" evidence="1">
    <location>
        <begin position="19"/>
        <end position="41"/>
    </location>
</feature>
<proteinExistence type="predicted"/>
<name>A0A8S5UF08_9CAUD</name>
<organism evidence="3">
    <name type="scientific">Siphoviridae sp. ctN5F10</name>
    <dbReference type="NCBI Taxonomy" id="2825465"/>
    <lineage>
        <taxon>Viruses</taxon>
        <taxon>Duplodnaviria</taxon>
        <taxon>Heunggongvirae</taxon>
        <taxon>Uroviricota</taxon>
        <taxon>Caudoviricetes</taxon>
    </lineage>
</organism>
<dbReference type="EMBL" id="BK016078">
    <property type="protein sequence ID" value="DAF92994.1"/>
    <property type="molecule type" value="Genomic_DNA"/>
</dbReference>
<dbReference type="Pfam" id="PF22768">
    <property type="entry name" value="SPP1_Dit"/>
    <property type="match status" value="1"/>
</dbReference>
<evidence type="ECO:0000313" key="3">
    <source>
        <dbReference type="EMBL" id="DAF92994.1"/>
    </source>
</evidence>
<dbReference type="InterPro" id="IPR054738">
    <property type="entry name" value="Siphovirus-type_tail_C"/>
</dbReference>